<dbReference type="PROSITE" id="PS50994">
    <property type="entry name" value="INTEGRASE"/>
    <property type="match status" value="1"/>
</dbReference>
<dbReference type="InterPro" id="IPR050900">
    <property type="entry name" value="Transposase_IS3/IS150/IS904"/>
</dbReference>
<dbReference type="Pfam" id="PF00665">
    <property type="entry name" value="rve"/>
    <property type="match status" value="1"/>
</dbReference>
<dbReference type="Proteomes" id="UP001324993">
    <property type="component" value="Chromosome"/>
</dbReference>
<dbReference type="PANTHER" id="PTHR46889:SF4">
    <property type="entry name" value="TRANSPOSASE INSO FOR INSERTION SEQUENCE ELEMENT IS911B-RELATED"/>
    <property type="match status" value="1"/>
</dbReference>
<dbReference type="InterPro" id="IPR036397">
    <property type="entry name" value="RNaseH_sf"/>
</dbReference>
<dbReference type="RefSeq" id="WP_319832833.1">
    <property type="nucleotide sequence ID" value="NZ_CP138858.1"/>
</dbReference>
<name>A0ABZ0RID7_9BACT</name>
<dbReference type="InterPro" id="IPR048020">
    <property type="entry name" value="Transpos_IS3"/>
</dbReference>
<dbReference type="PANTHER" id="PTHR46889">
    <property type="entry name" value="TRANSPOSASE INSF FOR INSERTION SEQUENCE IS3B-RELATED"/>
    <property type="match status" value="1"/>
</dbReference>
<dbReference type="EMBL" id="CP138858">
    <property type="protein sequence ID" value="WPJ95966.1"/>
    <property type="molecule type" value="Genomic_DNA"/>
</dbReference>
<dbReference type="InterPro" id="IPR025948">
    <property type="entry name" value="HTH-like_dom"/>
</dbReference>
<dbReference type="Pfam" id="PF13333">
    <property type="entry name" value="rve_2"/>
    <property type="match status" value="1"/>
</dbReference>
<dbReference type="InterPro" id="IPR012337">
    <property type="entry name" value="RNaseH-like_sf"/>
</dbReference>
<gene>
    <name evidence="2" type="ORF">SH580_21350</name>
</gene>
<organism evidence="2 3">
    <name type="scientific">Coraliomargarita algicola</name>
    <dbReference type="NCBI Taxonomy" id="3092156"/>
    <lineage>
        <taxon>Bacteria</taxon>
        <taxon>Pseudomonadati</taxon>
        <taxon>Verrucomicrobiota</taxon>
        <taxon>Opitutia</taxon>
        <taxon>Puniceicoccales</taxon>
        <taxon>Coraliomargaritaceae</taxon>
        <taxon>Coraliomargarita</taxon>
    </lineage>
</organism>
<dbReference type="Pfam" id="PF13276">
    <property type="entry name" value="HTH_21"/>
    <property type="match status" value="1"/>
</dbReference>
<sequence>MKYEFIDIHKVAFRVSEICDCFEIKPSGYYAWKKREPSARSIADATHATRIEELYEASDKREGHRVIHDHLKDESIACGRDRTLRIMQDIGIAGIQKKSFKPQGTDSNHTLGYSPNRLKAQGMPQACDQVWVCDTTYLMTDNGWNYLATVMDLFSRRIVGWEVSEHNDADLVRKALYKASQTRQGFLNEDLILHSDRGSTYASEKHRKLIKELGIKQSMSTLGNCYDNAAMESFYGRYKTSSVGKFVFADLEALRANAFEYIECYYNTYRKHSSLGYKTPMQIEEKNFPLGGRKLGGASLHYQHTTTNNENQVALGDLTPGALNCNRTK</sequence>
<evidence type="ECO:0000259" key="1">
    <source>
        <dbReference type="PROSITE" id="PS50994"/>
    </source>
</evidence>
<dbReference type="SUPFAM" id="SSF53098">
    <property type="entry name" value="Ribonuclease H-like"/>
    <property type="match status" value="1"/>
</dbReference>
<proteinExistence type="predicted"/>
<reference evidence="2 3" key="1">
    <citation type="submission" date="2023-11" db="EMBL/GenBank/DDBJ databases">
        <title>Coraliomargarita sp. nov., isolated from marine algae.</title>
        <authorList>
            <person name="Lee J.K."/>
            <person name="Baek J.H."/>
            <person name="Kim J.M."/>
            <person name="Choi D.G."/>
            <person name="Jeon C.O."/>
        </authorList>
    </citation>
    <scope>NUCLEOTIDE SEQUENCE [LARGE SCALE GENOMIC DNA]</scope>
    <source>
        <strain evidence="2 3">J2-16</strain>
    </source>
</reference>
<dbReference type="Gene3D" id="3.30.420.10">
    <property type="entry name" value="Ribonuclease H-like superfamily/Ribonuclease H"/>
    <property type="match status" value="1"/>
</dbReference>
<dbReference type="NCBIfam" id="NF033516">
    <property type="entry name" value="transpos_IS3"/>
    <property type="match status" value="1"/>
</dbReference>
<protein>
    <submittedName>
        <fullName evidence="2">IS3 family transposase</fullName>
    </submittedName>
</protein>
<evidence type="ECO:0000313" key="2">
    <source>
        <dbReference type="EMBL" id="WPJ95966.1"/>
    </source>
</evidence>
<dbReference type="InterPro" id="IPR001584">
    <property type="entry name" value="Integrase_cat-core"/>
</dbReference>
<evidence type="ECO:0000313" key="3">
    <source>
        <dbReference type="Proteomes" id="UP001324993"/>
    </source>
</evidence>
<accession>A0ABZ0RID7</accession>
<feature type="domain" description="Integrase catalytic" evidence="1">
    <location>
        <begin position="120"/>
        <end position="288"/>
    </location>
</feature>
<keyword evidence="3" id="KW-1185">Reference proteome</keyword>